<name>A0A0A0IGD4_CLOBO</name>
<dbReference type="InterPro" id="IPR051172">
    <property type="entry name" value="Chlamydia_OmcB"/>
</dbReference>
<dbReference type="InterPro" id="IPR047589">
    <property type="entry name" value="DUF11_rpt"/>
</dbReference>
<feature type="domain" description="DUF11" evidence="1">
    <location>
        <begin position="54"/>
        <end position="147"/>
    </location>
</feature>
<reference evidence="2 3" key="1">
    <citation type="submission" date="2014-01" db="EMBL/GenBank/DDBJ databases">
        <title>Plasmidome dynamics in the species complex Clostridium novyi sensu lato converts strains of independent lineages into distinctly different pathogens.</title>
        <authorList>
            <person name="Skarin H."/>
            <person name="Segerman B."/>
        </authorList>
    </citation>
    <scope>NUCLEOTIDE SEQUENCE [LARGE SCALE GENOMIC DNA]</scope>
    <source>
        <strain evidence="2 3">DC5</strain>
    </source>
</reference>
<dbReference type="Pfam" id="PF17963">
    <property type="entry name" value="Big_9"/>
    <property type="match status" value="1"/>
</dbReference>
<sequence>NTGNSYTNSVNVTYEYQSASGENSANITSNSIVTYSPSIIIKPTLNLAANLTFVVLGDTITFTATITNNTSTLINNAIFRAEIPTGLSYIAGTLTINGTPYPTSPPNVDIDLGAMNPSDSFTIKYSATAASPPTTGSTYSNFFTLTYTFNSPAGVLTNTLTSNTVNITTNTVTINPLTVKNIIYRTYKNISLEEKIIAGNISKNSISYSIQTSPSNGYASINQTGTFKYTPKVNFLGTDTFSILLSNSDIGSTTLNISVVVTEFPDSLTNLNYCKK</sequence>
<dbReference type="EMBL" id="JDRY01000033">
    <property type="protein sequence ID" value="KGM99618.1"/>
    <property type="molecule type" value="Genomic_DNA"/>
</dbReference>
<evidence type="ECO:0000313" key="2">
    <source>
        <dbReference type="EMBL" id="KGM99618.1"/>
    </source>
</evidence>
<dbReference type="NCBIfam" id="TIGR01451">
    <property type="entry name" value="B_ant_repeat"/>
    <property type="match status" value="1"/>
</dbReference>
<evidence type="ECO:0000259" key="1">
    <source>
        <dbReference type="Pfam" id="PF01345"/>
    </source>
</evidence>
<protein>
    <recommendedName>
        <fullName evidence="1">DUF11 domain-containing protein</fullName>
    </recommendedName>
</protein>
<dbReference type="PANTHER" id="PTHR34819">
    <property type="entry name" value="LARGE CYSTEINE-RICH PERIPLASMIC PROTEIN OMCB"/>
    <property type="match status" value="1"/>
</dbReference>
<dbReference type="Gene3D" id="2.60.40.3440">
    <property type="match status" value="1"/>
</dbReference>
<accession>A0A0A0IGD4</accession>
<dbReference type="AlphaFoldDB" id="A0A0A0IGD4"/>
<dbReference type="PANTHER" id="PTHR34819:SF3">
    <property type="entry name" value="CELL SURFACE PROTEIN"/>
    <property type="match status" value="1"/>
</dbReference>
<dbReference type="Proteomes" id="UP000030014">
    <property type="component" value="Unassembled WGS sequence"/>
</dbReference>
<gene>
    <name evidence="2" type="ORF">Z955_07315</name>
</gene>
<comment type="caution">
    <text evidence="2">The sequence shown here is derived from an EMBL/GenBank/DDBJ whole genome shotgun (WGS) entry which is preliminary data.</text>
</comment>
<dbReference type="InterPro" id="IPR001434">
    <property type="entry name" value="OmcB-like_DUF11"/>
</dbReference>
<proteinExistence type="predicted"/>
<feature type="non-terminal residue" evidence="2">
    <location>
        <position position="1"/>
    </location>
</feature>
<dbReference type="Pfam" id="PF01345">
    <property type="entry name" value="DUF11"/>
    <property type="match status" value="1"/>
</dbReference>
<organism evidence="2 3">
    <name type="scientific">Clostridium botulinum C/D str. DC5</name>
    <dbReference type="NCBI Taxonomy" id="1443128"/>
    <lineage>
        <taxon>Bacteria</taxon>
        <taxon>Bacillati</taxon>
        <taxon>Bacillota</taxon>
        <taxon>Clostridia</taxon>
        <taxon>Eubacteriales</taxon>
        <taxon>Clostridiaceae</taxon>
        <taxon>Clostridium</taxon>
    </lineage>
</organism>
<evidence type="ECO:0000313" key="3">
    <source>
        <dbReference type="Proteomes" id="UP000030014"/>
    </source>
</evidence>